<gene>
    <name evidence="2" type="ORF">ACFOMH_03665</name>
</gene>
<feature type="chain" id="PRO_5047184832" evidence="1">
    <location>
        <begin position="20"/>
        <end position="160"/>
    </location>
</feature>
<keyword evidence="3" id="KW-1185">Reference proteome</keyword>
<accession>A0ABV7QYQ8</accession>
<comment type="caution">
    <text evidence="2">The sequence shown here is derived from an EMBL/GenBank/DDBJ whole genome shotgun (WGS) entry which is preliminary data.</text>
</comment>
<evidence type="ECO:0000313" key="2">
    <source>
        <dbReference type="EMBL" id="MFC3527259.1"/>
    </source>
</evidence>
<organism evidence="2 3">
    <name type="scientific">Paracoccus mangrovi</name>
    <dbReference type="NCBI Taxonomy" id="1715645"/>
    <lineage>
        <taxon>Bacteria</taxon>
        <taxon>Pseudomonadati</taxon>
        <taxon>Pseudomonadota</taxon>
        <taxon>Alphaproteobacteria</taxon>
        <taxon>Rhodobacterales</taxon>
        <taxon>Paracoccaceae</taxon>
        <taxon>Paracoccus</taxon>
    </lineage>
</organism>
<dbReference type="EMBL" id="JBHRXJ010000002">
    <property type="protein sequence ID" value="MFC3527259.1"/>
    <property type="molecule type" value="Genomic_DNA"/>
</dbReference>
<feature type="signal peptide" evidence="1">
    <location>
        <begin position="1"/>
        <end position="19"/>
    </location>
</feature>
<name>A0ABV7QYQ8_9RHOB</name>
<dbReference type="RefSeq" id="WP_377742681.1">
    <property type="nucleotide sequence ID" value="NZ_JBHRXJ010000002.1"/>
</dbReference>
<evidence type="ECO:0000256" key="1">
    <source>
        <dbReference type="SAM" id="SignalP"/>
    </source>
</evidence>
<evidence type="ECO:0000313" key="3">
    <source>
        <dbReference type="Proteomes" id="UP001595721"/>
    </source>
</evidence>
<protein>
    <submittedName>
        <fullName evidence="2">Uncharacterized protein</fullName>
    </submittedName>
</protein>
<reference evidence="3" key="1">
    <citation type="journal article" date="2019" name="Int. J. Syst. Evol. Microbiol.">
        <title>The Global Catalogue of Microorganisms (GCM) 10K type strain sequencing project: providing services to taxonomists for standard genome sequencing and annotation.</title>
        <authorList>
            <consortium name="The Broad Institute Genomics Platform"/>
            <consortium name="The Broad Institute Genome Sequencing Center for Infectious Disease"/>
            <person name="Wu L."/>
            <person name="Ma J."/>
        </authorList>
    </citation>
    <scope>NUCLEOTIDE SEQUENCE [LARGE SCALE GENOMIC DNA]</scope>
    <source>
        <strain evidence="3">KCTC 42899</strain>
    </source>
</reference>
<dbReference type="Proteomes" id="UP001595721">
    <property type="component" value="Unassembled WGS sequence"/>
</dbReference>
<keyword evidence="1" id="KW-0732">Signal</keyword>
<sequence length="160" mass="16762">MRGLIAALVLLASALPSLAAPSRSELLNKAAEGAAVCAQSMPDTQRTGDALRASGYGLDEATGDYRLYAALGTRVIVLITGQKPGSKGCLILVSGMTVPEAEALIRPWLAASDAKPMQTRSRVEKGWSGTLKGRPVELGILKEINLPIVRGAAIVVRSLR</sequence>
<proteinExistence type="predicted"/>